<evidence type="ECO:0000259" key="1">
    <source>
        <dbReference type="Pfam" id="PF20254"/>
    </source>
</evidence>
<dbReference type="GeneID" id="19187682"/>
<dbReference type="AlphaFoldDB" id="W9WY90"/>
<keyword evidence="3" id="KW-1185">Reference proteome</keyword>
<sequence>MHYEASLPNDFSISPDCALLFAGTFAETVTTQSPRVTHFFNGRIDSPSITTVGPEGGVIVHYDFARNISEDSIIDTSGGGHHGRLINAPTRGVRGYNWDASEIDWTKAKYGYGAIHFHEDDLDDAKWETDFTVTLPSDIRSGIYAVEVQSTNGKTSDMITFIVRPTATASLHDPGKPKVGLVLSTFTYLAYANDKLSDPERPSSSATGAALCEVTLYPSEDMSRQLRRRDIGLSTYDTHNDLSGTVFSTAKRPITNFRPGFISYGLARPRHISTESMMIGYLERENIPYGTITDHNLHKYGASALAPYNTVITGGHPEYLSFEIYDAYENYAKQGGNLMYLGGKGRSGFLSGEHQLVSVLGMERLPKQCGQADRQCHQGVLEKRSITVHGHVLGDPREADAYFYHVHGLYH</sequence>
<gene>
    <name evidence="2" type="ORF">A1O5_02952</name>
</gene>
<dbReference type="InterPro" id="IPR046540">
    <property type="entry name" value="DMFA2_C"/>
</dbReference>
<name>W9WY90_9EURO</name>
<proteinExistence type="predicted"/>
<dbReference type="eggNOG" id="ENOG502R8XS">
    <property type="taxonomic scope" value="Eukaryota"/>
</dbReference>
<dbReference type="EMBL" id="AMGX01000004">
    <property type="protein sequence ID" value="EXJ73192.1"/>
    <property type="molecule type" value="Genomic_DNA"/>
</dbReference>
<dbReference type="Proteomes" id="UP000019471">
    <property type="component" value="Unassembled WGS sequence"/>
</dbReference>
<protein>
    <recommendedName>
        <fullName evidence="1">N,N-dimethylformamidase beta subunit-like C-terminal domain-containing protein</fullName>
    </recommendedName>
</protein>
<accession>W9WY90</accession>
<evidence type="ECO:0000313" key="2">
    <source>
        <dbReference type="EMBL" id="EXJ73192.1"/>
    </source>
</evidence>
<dbReference type="RefSeq" id="XP_007741755.1">
    <property type="nucleotide sequence ID" value="XM_007743565.1"/>
</dbReference>
<dbReference type="HOGENOM" id="CLU_669034_0_0_1"/>
<feature type="domain" description="N,N-dimethylformamidase beta subunit-like C-terminal" evidence="1">
    <location>
        <begin position="90"/>
        <end position="344"/>
    </location>
</feature>
<reference evidence="2 3" key="1">
    <citation type="submission" date="2013-03" db="EMBL/GenBank/DDBJ databases">
        <title>The Genome Sequence of Cladophialophora psammophila CBS 110553.</title>
        <authorList>
            <consortium name="The Broad Institute Genomics Platform"/>
            <person name="Cuomo C."/>
            <person name="de Hoog S."/>
            <person name="Gorbushina A."/>
            <person name="Walker B."/>
            <person name="Young S.K."/>
            <person name="Zeng Q."/>
            <person name="Gargeya S."/>
            <person name="Fitzgerald M."/>
            <person name="Haas B."/>
            <person name="Abouelleil A."/>
            <person name="Allen A.W."/>
            <person name="Alvarado L."/>
            <person name="Arachchi H.M."/>
            <person name="Berlin A.M."/>
            <person name="Chapman S.B."/>
            <person name="Gainer-Dewar J."/>
            <person name="Goldberg J."/>
            <person name="Griggs A."/>
            <person name="Gujja S."/>
            <person name="Hansen M."/>
            <person name="Howarth C."/>
            <person name="Imamovic A."/>
            <person name="Ireland A."/>
            <person name="Larimer J."/>
            <person name="McCowan C."/>
            <person name="Murphy C."/>
            <person name="Pearson M."/>
            <person name="Poon T.W."/>
            <person name="Priest M."/>
            <person name="Roberts A."/>
            <person name="Saif S."/>
            <person name="Shea T."/>
            <person name="Sisk P."/>
            <person name="Sykes S."/>
            <person name="Wortman J."/>
            <person name="Nusbaum C."/>
            <person name="Birren B."/>
        </authorList>
    </citation>
    <scope>NUCLEOTIDE SEQUENCE [LARGE SCALE GENOMIC DNA]</scope>
    <source>
        <strain evidence="2 3">CBS 110553</strain>
    </source>
</reference>
<dbReference type="STRING" id="1182543.W9WY90"/>
<comment type="caution">
    <text evidence="2">The sequence shown here is derived from an EMBL/GenBank/DDBJ whole genome shotgun (WGS) entry which is preliminary data.</text>
</comment>
<dbReference type="Pfam" id="PF20254">
    <property type="entry name" value="DMFA2_C"/>
    <property type="match status" value="1"/>
</dbReference>
<dbReference type="OrthoDB" id="5287072at2759"/>
<evidence type="ECO:0000313" key="3">
    <source>
        <dbReference type="Proteomes" id="UP000019471"/>
    </source>
</evidence>
<organism evidence="2 3">
    <name type="scientific">Cladophialophora psammophila CBS 110553</name>
    <dbReference type="NCBI Taxonomy" id="1182543"/>
    <lineage>
        <taxon>Eukaryota</taxon>
        <taxon>Fungi</taxon>
        <taxon>Dikarya</taxon>
        <taxon>Ascomycota</taxon>
        <taxon>Pezizomycotina</taxon>
        <taxon>Eurotiomycetes</taxon>
        <taxon>Chaetothyriomycetidae</taxon>
        <taxon>Chaetothyriales</taxon>
        <taxon>Herpotrichiellaceae</taxon>
        <taxon>Cladophialophora</taxon>
    </lineage>
</organism>